<feature type="compositionally biased region" description="Low complexity" evidence="1">
    <location>
        <begin position="30"/>
        <end position="47"/>
    </location>
</feature>
<feature type="compositionally biased region" description="Basic residues" evidence="1">
    <location>
        <begin position="18"/>
        <end position="27"/>
    </location>
</feature>
<evidence type="ECO:0000256" key="1">
    <source>
        <dbReference type="SAM" id="MobiDB-lite"/>
    </source>
</evidence>
<dbReference type="AlphaFoldDB" id="A0A1C5G555"/>
<dbReference type="EMBL" id="LT607733">
    <property type="protein sequence ID" value="SCG14969.1"/>
    <property type="molecule type" value="Genomic_DNA"/>
</dbReference>
<name>A0A1C5G555_MICEH</name>
<proteinExistence type="predicted"/>
<organism evidence="2 3">
    <name type="scientific">Micromonospora echinofusca</name>
    <dbReference type="NCBI Taxonomy" id="47858"/>
    <lineage>
        <taxon>Bacteria</taxon>
        <taxon>Bacillati</taxon>
        <taxon>Actinomycetota</taxon>
        <taxon>Actinomycetes</taxon>
        <taxon>Micromonosporales</taxon>
        <taxon>Micromonosporaceae</taxon>
        <taxon>Micromonospora</taxon>
    </lineage>
</organism>
<dbReference type="Proteomes" id="UP000198251">
    <property type="component" value="Chromosome I"/>
</dbReference>
<keyword evidence="3" id="KW-1185">Reference proteome</keyword>
<reference evidence="2 3" key="1">
    <citation type="submission" date="2016-06" db="EMBL/GenBank/DDBJ databases">
        <authorList>
            <person name="Kjaerup R.B."/>
            <person name="Dalgaard T.S."/>
            <person name="Juul-Madsen H.R."/>
        </authorList>
    </citation>
    <scope>NUCLEOTIDE SEQUENCE [LARGE SCALE GENOMIC DNA]</scope>
    <source>
        <strain evidence="2 3">DSM 43913</strain>
    </source>
</reference>
<dbReference type="RefSeq" id="WP_157747050.1">
    <property type="nucleotide sequence ID" value="NZ_JBITMX010000003.1"/>
</dbReference>
<gene>
    <name evidence="2" type="ORF">GA0070610_1193</name>
</gene>
<sequence>MSTDDTARQPDGTEPPPRHHRPHRRWPVTRPAGSRPGRPRPLGSRPATTRPFR</sequence>
<evidence type="ECO:0000313" key="2">
    <source>
        <dbReference type="EMBL" id="SCG14969.1"/>
    </source>
</evidence>
<evidence type="ECO:0000313" key="3">
    <source>
        <dbReference type="Proteomes" id="UP000198251"/>
    </source>
</evidence>
<dbReference type="GeneID" id="95805804"/>
<protein>
    <submittedName>
        <fullName evidence="2">Uncharacterized protein</fullName>
    </submittedName>
</protein>
<accession>A0A1C5G555</accession>
<feature type="region of interest" description="Disordered" evidence="1">
    <location>
        <begin position="1"/>
        <end position="53"/>
    </location>
</feature>